<name>A0A0G4G9J1_9ALVE</name>
<evidence type="ECO:0000313" key="2">
    <source>
        <dbReference type="EMBL" id="CEM25469.1"/>
    </source>
</evidence>
<dbReference type="VEuPathDB" id="CryptoDB:Cvel_4382"/>
<dbReference type="AlphaFoldDB" id="A0A0G4G9J1"/>
<organism evidence="2">
    <name type="scientific">Chromera velia CCMP2878</name>
    <dbReference type="NCBI Taxonomy" id="1169474"/>
    <lineage>
        <taxon>Eukaryota</taxon>
        <taxon>Sar</taxon>
        <taxon>Alveolata</taxon>
        <taxon>Colpodellida</taxon>
        <taxon>Chromeraceae</taxon>
        <taxon>Chromera</taxon>
    </lineage>
</organism>
<sequence>MSSEIATSVASAAAKGGSEPPPAPSPEVQETPGCTSVQEPAGEFALPPGPLTEPLIFLSIQQKEVVERRFPSLASYAAPCWVPHRLIAHDLGFSNEGIQLALRETGGKPYLWCTELENVHDLWRYSEPPLLIDGVAYRDSEAYFQKQKPKPFDAALWDSQRDQVMMRGLRAKLAADPKLASLLRAS</sequence>
<gene>
    <name evidence="2" type="ORF">Cvel_4382</name>
</gene>
<accession>A0A0G4G9J1</accession>
<evidence type="ECO:0000256" key="1">
    <source>
        <dbReference type="SAM" id="MobiDB-lite"/>
    </source>
</evidence>
<dbReference type="InterPro" id="IPR037238">
    <property type="entry name" value="YbiA-like_sf"/>
</dbReference>
<protein>
    <submittedName>
        <fullName evidence="2">Uncharacterized protein</fullName>
    </submittedName>
</protein>
<reference evidence="2" key="1">
    <citation type="submission" date="2014-11" db="EMBL/GenBank/DDBJ databases">
        <authorList>
            <person name="Otto D Thomas"/>
            <person name="Naeem Raeece"/>
        </authorList>
    </citation>
    <scope>NUCLEOTIDE SEQUENCE</scope>
</reference>
<feature type="region of interest" description="Disordered" evidence="1">
    <location>
        <begin position="1"/>
        <end position="45"/>
    </location>
</feature>
<dbReference type="EMBL" id="CDMZ01001004">
    <property type="protein sequence ID" value="CEM25469.1"/>
    <property type="molecule type" value="Genomic_DNA"/>
</dbReference>
<dbReference type="SUPFAM" id="SSF143990">
    <property type="entry name" value="YbiA-like"/>
    <property type="match status" value="1"/>
</dbReference>
<proteinExistence type="predicted"/>